<dbReference type="Gene3D" id="2.60.120.260">
    <property type="entry name" value="Galactose-binding domain-like"/>
    <property type="match status" value="1"/>
</dbReference>
<dbReference type="InterPro" id="IPR008979">
    <property type="entry name" value="Galactose-bd-like_sf"/>
</dbReference>
<dbReference type="Proteomes" id="UP001164746">
    <property type="component" value="Chromosome 3"/>
</dbReference>
<dbReference type="PANTHER" id="PTHR26391">
    <property type="entry name" value="INACTIVE TYROSINE-PROTEIN KINASE 7"/>
    <property type="match status" value="1"/>
</dbReference>
<accession>A0ABY7DLT3</accession>
<name>A0ABY7DLT3_MYAAR</name>
<reference evidence="1" key="1">
    <citation type="submission" date="2022-11" db="EMBL/GenBank/DDBJ databases">
        <title>Centuries of genome instability and evolution in soft-shell clam transmissible cancer (bioRxiv).</title>
        <authorList>
            <person name="Hart S.F.M."/>
            <person name="Yonemitsu M.A."/>
            <person name="Giersch R.M."/>
            <person name="Beal B.F."/>
            <person name="Arriagada G."/>
            <person name="Davis B.W."/>
            <person name="Ostrander E.A."/>
            <person name="Goff S.P."/>
            <person name="Metzger M.J."/>
        </authorList>
    </citation>
    <scope>NUCLEOTIDE SEQUENCE</scope>
    <source>
        <strain evidence="1">MELC-2E11</strain>
        <tissue evidence="1">Siphon/mantle</tissue>
    </source>
</reference>
<protein>
    <submittedName>
        <fullName evidence="1">MEG10-like protein</fullName>
    </submittedName>
</protein>
<dbReference type="SUPFAM" id="SSF49785">
    <property type="entry name" value="Galactose-binding domain-like"/>
    <property type="match status" value="1"/>
</dbReference>
<sequence>MTLHATVVPDSTLCLACSATVGIESPWLQIDFGTKAMMRTLRIFGRDYDTPGQSSNLLVSISNTSHFVNQNFSTWEDFGLINASDPYNGVMWDLGVNRVLQYLVFRRPLPSVMAICEVAVFNTDCEKGFFGDKCASMCQCKDEQPCDSVTGKCATPGCFAGWKGDSCSTDSELSRYTTNANHHILDKTVAKHVIATYLDRATPSMDFVRMECVRRAGWVIAVIKNVTMVDLGKAAVIHAIATTAHRAITQMAYVPITYVKRDGRETVVVKNVPMVHLGKAAVIYAIATTAHRAITQMAYVPITYVKRDGRETAVVKVVLLPC</sequence>
<proteinExistence type="predicted"/>
<dbReference type="PANTHER" id="PTHR26391:SF18">
    <property type="entry name" value="PROTEIN KINASE RECEPTOR TIE-1, PUTATIVE-RELATED"/>
    <property type="match status" value="1"/>
</dbReference>
<organism evidence="1 2">
    <name type="scientific">Mya arenaria</name>
    <name type="common">Soft-shell clam</name>
    <dbReference type="NCBI Taxonomy" id="6604"/>
    <lineage>
        <taxon>Eukaryota</taxon>
        <taxon>Metazoa</taxon>
        <taxon>Spiralia</taxon>
        <taxon>Lophotrochozoa</taxon>
        <taxon>Mollusca</taxon>
        <taxon>Bivalvia</taxon>
        <taxon>Autobranchia</taxon>
        <taxon>Heteroconchia</taxon>
        <taxon>Euheterodonta</taxon>
        <taxon>Imparidentia</taxon>
        <taxon>Neoheterodontei</taxon>
        <taxon>Myida</taxon>
        <taxon>Myoidea</taxon>
        <taxon>Myidae</taxon>
        <taxon>Mya</taxon>
    </lineage>
</organism>
<evidence type="ECO:0000313" key="1">
    <source>
        <dbReference type="EMBL" id="WAQ98617.1"/>
    </source>
</evidence>
<gene>
    <name evidence="1" type="ORF">MAR_022990</name>
</gene>
<keyword evidence="2" id="KW-1185">Reference proteome</keyword>
<dbReference type="EMBL" id="CP111014">
    <property type="protein sequence ID" value="WAQ98617.1"/>
    <property type="molecule type" value="Genomic_DNA"/>
</dbReference>
<dbReference type="Gene3D" id="2.170.300.10">
    <property type="entry name" value="Tie2 ligand-binding domain superfamily"/>
    <property type="match status" value="1"/>
</dbReference>
<evidence type="ECO:0000313" key="2">
    <source>
        <dbReference type="Proteomes" id="UP001164746"/>
    </source>
</evidence>